<reference evidence="1" key="1">
    <citation type="submission" date="2019-04" db="EMBL/GenBank/DDBJ databases">
        <title>Genome assembly of Zosterops borbonicus 15179.</title>
        <authorList>
            <person name="Leroy T."/>
            <person name="Anselmetti Y."/>
            <person name="Tilak M.-K."/>
            <person name="Nabholz B."/>
        </authorList>
    </citation>
    <scope>NUCLEOTIDE SEQUENCE</scope>
    <source>
        <strain evidence="1">HGM_15179</strain>
        <tissue evidence="1">Muscle</tissue>
    </source>
</reference>
<keyword evidence="2" id="KW-1185">Reference proteome</keyword>
<comment type="caution">
    <text evidence="1">The sequence shown here is derived from an EMBL/GenBank/DDBJ whole genome shotgun (WGS) entry which is preliminary data.</text>
</comment>
<accession>A0A8K1G6C9</accession>
<name>A0A8K1G6C9_9PASS</name>
<sequence>HREELVRDVKTGSNHEMLESLKRRGRYQNKITINLDFRRTELWSAEESVFTGEIPWQSCREERLRKGLVFKDQLL</sequence>
<feature type="non-terminal residue" evidence="1">
    <location>
        <position position="1"/>
    </location>
</feature>
<dbReference type="EMBL" id="SWJQ01000569">
    <property type="protein sequence ID" value="TRZ12749.1"/>
    <property type="molecule type" value="Genomic_DNA"/>
</dbReference>
<evidence type="ECO:0000313" key="1">
    <source>
        <dbReference type="EMBL" id="TRZ12749.1"/>
    </source>
</evidence>
<protein>
    <submittedName>
        <fullName evidence="1">Uncharacterized protein</fullName>
    </submittedName>
</protein>
<evidence type="ECO:0000313" key="2">
    <source>
        <dbReference type="Proteomes" id="UP000796761"/>
    </source>
</evidence>
<gene>
    <name evidence="1" type="ORF">HGM15179_014356</name>
</gene>
<proteinExistence type="predicted"/>
<dbReference type="Proteomes" id="UP000796761">
    <property type="component" value="Unassembled WGS sequence"/>
</dbReference>
<organism evidence="1 2">
    <name type="scientific">Zosterops borbonicus</name>
    <dbReference type="NCBI Taxonomy" id="364589"/>
    <lineage>
        <taxon>Eukaryota</taxon>
        <taxon>Metazoa</taxon>
        <taxon>Chordata</taxon>
        <taxon>Craniata</taxon>
        <taxon>Vertebrata</taxon>
        <taxon>Euteleostomi</taxon>
        <taxon>Archelosauria</taxon>
        <taxon>Archosauria</taxon>
        <taxon>Dinosauria</taxon>
        <taxon>Saurischia</taxon>
        <taxon>Theropoda</taxon>
        <taxon>Coelurosauria</taxon>
        <taxon>Aves</taxon>
        <taxon>Neognathae</taxon>
        <taxon>Neoaves</taxon>
        <taxon>Telluraves</taxon>
        <taxon>Australaves</taxon>
        <taxon>Passeriformes</taxon>
        <taxon>Sylvioidea</taxon>
        <taxon>Zosteropidae</taxon>
        <taxon>Zosterops</taxon>
    </lineage>
</organism>
<dbReference type="AlphaFoldDB" id="A0A8K1G6C9"/>